<reference evidence="2" key="1">
    <citation type="journal article" date="2015" name="Proc. Natl. Acad. Sci. U.S.A.">
        <title>Genome sequencing of adzuki bean (Vigna angularis) provides insight into high starch and low fat accumulation and domestication.</title>
        <authorList>
            <person name="Yang K."/>
            <person name="Tian Z."/>
            <person name="Chen C."/>
            <person name="Luo L."/>
            <person name="Zhao B."/>
            <person name="Wang Z."/>
            <person name="Yu L."/>
            <person name="Li Y."/>
            <person name="Sun Y."/>
            <person name="Li W."/>
            <person name="Chen Y."/>
            <person name="Li Y."/>
            <person name="Zhang Y."/>
            <person name="Ai D."/>
            <person name="Zhao J."/>
            <person name="Shang C."/>
            <person name="Ma Y."/>
            <person name="Wu B."/>
            <person name="Wang M."/>
            <person name="Gao L."/>
            <person name="Sun D."/>
            <person name="Zhang P."/>
            <person name="Guo F."/>
            <person name="Wang W."/>
            <person name="Li Y."/>
            <person name="Wang J."/>
            <person name="Varshney R.K."/>
            <person name="Wang J."/>
            <person name="Ling H.Q."/>
            <person name="Wan P."/>
        </authorList>
    </citation>
    <scope>NUCLEOTIDE SEQUENCE</scope>
    <source>
        <strain evidence="2">cv. Jingnong 6</strain>
    </source>
</reference>
<evidence type="ECO:0000313" key="1">
    <source>
        <dbReference type="EMBL" id="KOM31222.1"/>
    </source>
</evidence>
<protein>
    <submittedName>
        <fullName evidence="1">Uncharacterized protein</fullName>
    </submittedName>
</protein>
<dbReference type="EMBL" id="CM003371">
    <property type="protein sequence ID" value="KOM31222.1"/>
    <property type="molecule type" value="Genomic_DNA"/>
</dbReference>
<gene>
    <name evidence="1" type="ORF">LR48_Vigan01g077700</name>
</gene>
<dbReference type="Gramene" id="KOM31222">
    <property type="protein sequence ID" value="KOM31222"/>
    <property type="gene ID" value="LR48_Vigan01g077700"/>
</dbReference>
<sequence length="126" mass="14890">MIIPKDFPTVIKVGHYRRLLPFGIGQMCLIDFGLPVTVIKVVHYRRLLAFDIVQRIYRRTLAVARVRRCCRWRYASSSLLHYRWWVVELKATIVEGGYLTRGRRRGSVSRGVSLCDKVFHYRCRGY</sequence>
<name>A0A0L9TLA3_PHAAN</name>
<evidence type="ECO:0000313" key="2">
    <source>
        <dbReference type="Proteomes" id="UP000053144"/>
    </source>
</evidence>
<proteinExistence type="predicted"/>
<dbReference type="Proteomes" id="UP000053144">
    <property type="component" value="Chromosome 1"/>
</dbReference>
<organism evidence="1 2">
    <name type="scientific">Phaseolus angularis</name>
    <name type="common">Azuki bean</name>
    <name type="synonym">Vigna angularis</name>
    <dbReference type="NCBI Taxonomy" id="3914"/>
    <lineage>
        <taxon>Eukaryota</taxon>
        <taxon>Viridiplantae</taxon>
        <taxon>Streptophyta</taxon>
        <taxon>Embryophyta</taxon>
        <taxon>Tracheophyta</taxon>
        <taxon>Spermatophyta</taxon>
        <taxon>Magnoliopsida</taxon>
        <taxon>eudicotyledons</taxon>
        <taxon>Gunneridae</taxon>
        <taxon>Pentapetalae</taxon>
        <taxon>rosids</taxon>
        <taxon>fabids</taxon>
        <taxon>Fabales</taxon>
        <taxon>Fabaceae</taxon>
        <taxon>Papilionoideae</taxon>
        <taxon>50 kb inversion clade</taxon>
        <taxon>NPAAA clade</taxon>
        <taxon>indigoferoid/millettioid clade</taxon>
        <taxon>Phaseoleae</taxon>
        <taxon>Vigna</taxon>
    </lineage>
</organism>
<dbReference type="AlphaFoldDB" id="A0A0L9TLA3"/>
<accession>A0A0L9TLA3</accession>